<dbReference type="EMBL" id="MN740015">
    <property type="protein sequence ID" value="QHT83937.1"/>
    <property type="molecule type" value="Genomic_DNA"/>
</dbReference>
<dbReference type="AlphaFoldDB" id="A0A6C0HUG3"/>
<reference evidence="1" key="1">
    <citation type="journal article" date="2020" name="Nature">
        <title>Giant virus diversity and host interactions through global metagenomics.</title>
        <authorList>
            <person name="Schulz F."/>
            <person name="Roux S."/>
            <person name="Paez-Espino D."/>
            <person name="Jungbluth S."/>
            <person name="Walsh D.A."/>
            <person name="Denef V.J."/>
            <person name="McMahon K.D."/>
            <person name="Konstantinidis K.T."/>
            <person name="Eloe-Fadrosh E.A."/>
            <person name="Kyrpides N.C."/>
            <person name="Woyke T."/>
        </authorList>
    </citation>
    <scope>NUCLEOTIDE SEQUENCE</scope>
    <source>
        <strain evidence="1">GVMAG-M-3300023184-16</strain>
    </source>
</reference>
<organism evidence="1">
    <name type="scientific">viral metagenome</name>
    <dbReference type="NCBI Taxonomy" id="1070528"/>
    <lineage>
        <taxon>unclassified sequences</taxon>
        <taxon>metagenomes</taxon>
        <taxon>organismal metagenomes</taxon>
    </lineage>
</organism>
<proteinExistence type="predicted"/>
<evidence type="ECO:0000313" key="1">
    <source>
        <dbReference type="EMBL" id="QHT83937.1"/>
    </source>
</evidence>
<accession>A0A6C0HUG3</accession>
<sequence>MNPTTVTKCLILQSSSLLPEIQDMVKSFAFYDTSSDEFLHRQRFRPTLQRIELASSRKNGFDGTCENDTMDEYWSFDTLGEMIYLNAISCNICGNYIESDILFSHHYSWNLHIKCKCIRYTLSDSDYEEVKEEYRDYDY</sequence>
<protein>
    <submittedName>
        <fullName evidence="1">Uncharacterized protein</fullName>
    </submittedName>
</protein>
<name>A0A6C0HUG3_9ZZZZ</name>